<reference evidence="4 5" key="2">
    <citation type="submission" date="2016-10" db="EMBL/GenBank/DDBJ databases">
        <authorList>
            <person name="Varghese N."/>
            <person name="Submissions S."/>
        </authorList>
    </citation>
    <scope>NUCLEOTIDE SEQUENCE [LARGE SCALE GENOMIC DNA]</scope>
    <source>
        <strain evidence="5">ATCC 20501</strain>
        <strain evidence="3 4">CGMCC 4.3529</strain>
    </source>
</reference>
<evidence type="ECO:0000259" key="1">
    <source>
        <dbReference type="Pfam" id="PF04149"/>
    </source>
</evidence>
<accession>A0A1I1WHF4</accession>
<protein>
    <recommendedName>
        <fullName evidence="1">DUF397 domain-containing protein</fullName>
    </recommendedName>
</protein>
<gene>
    <name evidence="2" type="ORF">SAMN02982929_05281</name>
    <name evidence="3" type="ORF">SAMN05216506_107257</name>
</gene>
<evidence type="ECO:0000313" key="4">
    <source>
        <dbReference type="Proteomes" id="UP000199690"/>
    </source>
</evidence>
<dbReference type="InterPro" id="IPR007278">
    <property type="entry name" value="DUF397"/>
</dbReference>
<sequence>MQFDNWRKSSRSEKENCVEIGGAPGFAGVRDTKDRASGTLVFDMTAWGHFLSGVKADRFDTPQG</sequence>
<evidence type="ECO:0000313" key="3">
    <source>
        <dbReference type="EMBL" id="SFD92853.1"/>
    </source>
</evidence>
<reference evidence="2" key="1">
    <citation type="submission" date="2016-10" db="EMBL/GenBank/DDBJ databases">
        <authorList>
            <person name="de Groot N.N."/>
        </authorList>
    </citation>
    <scope>NUCLEOTIDE SEQUENCE [LARGE SCALE GENOMIC DNA]</scope>
    <source>
        <strain evidence="2">ATCC 20501</strain>
    </source>
</reference>
<evidence type="ECO:0000313" key="5">
    <source>
        <dbReference type="Proteomes" id="UP000236729"/>
    </source>
</evidence>
<dbReference type="EMBL" id="FNVB01000008">
    <property type="protein sequence ID" value="SEG90641.1"/>
    <property type="molecule type" value="Genomic_DNA"/>
</dbReference>
<proteinExistence type="predicted"/>
<dbReference type="Proteomes" id="UP000236729">
    <property type="component" value="Unassembled WGS sequence"/>
</dbReference>
<keyword evidence="4" id="KW-1185">Reference proteome</keyword>
<evidence type="ECO:0000313" key="2">
    <source>
        <dbReference type="EMBL" id="SEG90641.1"/>
    </source>
</evidence>
<organism evidence="2 5">
    <name type="scientific">Saccharopolyspora kobensis</name>
    <dbReference type="NCBI Taxonomy" id="146035"/>
    <lineage>
        <taxon>Bacteria</taxon>
        <taxon>Bacillati</taxon>
        <taxon>Actinomycetota</taxon>
        <taxon>Actinomycetes</taxon>
        <taxon>Pseudonocardiales</taxon>
        <taxon>Pseudonocardiaceae</taxon>
        <taxon>Saccharopolyspora</taxon>
    </lineage>
</organism>
<dbReference type="EMBL" id="FOME01000007">
    <property type="protein sequence ID" value="SFD92853.1"/>
    <property type="molecule type" value="Genomic_DNA"/>
</dbReference>
<feature type="domain" description="DUF397" evidence="1">
    <location>
        <begin position="5"/>
        <end position="55"/>
    </location>
</feature>
<dbReference type="Pfam" id="PF04149">
    <property type="entry name" value="DUF397"/>
    <property type="match status" value="1"/>
</dbReference>
<dbReference type="Proteomes" id="UP000199690">
    <property type="component" value="Unassembled WGS sequence"/>
</dbReference>
<dbReference type="RefSeq" id="WP_093354337.1">
    <property type="nucleotide sequence ID" value="NZ_FNVB01000008.1"/>
</dbReference>
<accession>A0A1H6DZL2</accession>
<dbReference type="AlphaFoldDB" id="A0A1H6DZL2"/>
<name>A0A1H6DZL2_9PSEU</name>